<keyword evidence="3 6" id="KW-0812">Transmembrane</keyword>
<evidence type="ECO:0000256" key="5">
    <source>
        <dbReference type="ARBA" id="ARBA00023136"/>
    </source>
</evidence>
<keyword evidence="8" id="KW-1185">Reference proteome</keyword>
<comment type="function">
    <text evidence="6">Choline transporter.</text>
</comment>
<feature type="transmembrane region" description="Helical" evidence="6">
    <location>
        <begin position="71"/>
        <end position="89"/>
    </location>
</feature>
<feature type="transmembrane region" description="Helical" evidence="6">
    <location>
        <begin position="389"/>
        <end position="415"/>
    </location>
</feature>
<feature type="transmembrane region" description="Helical" evidence="6">
    <location>
        <begin position="37"/>
        <end position="59"/>
    </location>
</feature>
<feature type="transmembrane region" description="Helical" evidence="6">
    <location>
        <begin position="170"/>
        <end position="189"/>
    </location>
</feature>
<feature type="transmembrane region" description="Helical" evidence="6">
    <location>
        <begin position="257"/>
        <end position="276"/>
    </location>
</feature>
<keyword evidence="4 6" id="KW-1133">Transmembrane helix</keyword>
<comment type="similarity">
    <text evidence="2 6">Belongs to the CTL (choline transporter-like) family.</text>
</comment>
<comment type="caution">
    <text evidence="7">The sequence shown here is derived from an EMBL/GenBank/DDBJ whole genome shotgun (WGS) entry which is preliminary data.</text>
</comment>
<dbReference type="Pfam" id="PF04515">
    <property type="entry name" value="Choline_transpo"/>
    <property type="match status" value="1"/>
</dbReference>
<reference evidence="7" key="1">
    <citation type="submission" date="2023-07" db="EMBL/GenBank/DDBJ databases">
        <title>draft genome sequence of fig (Ficus carica).</title>
        <authorList>
            <person name="Takahashi T."/>
            <person name="Nishimura K."/>
        </authorList>
    </citation>
    <scope>NUCLEOTIDE SEQUENCE</scope>
</reference>
<dbReference type="GO" id="GO:0005886">
    <property type="term" value="C:plasma membrane"/>
    <property type="evidence" value="ECO:0007669"/>
    <property type="project" value="UniProtKB-SubCell"/>
</dbReference>
<organism evidence="7 8">
    <name type="scientific">Ficus carica</name>
    <name type="common">Common fig</name>
    <dbReference type="NCBI Taxonomy" id="3494"/>
    <lineage>
        <taxon>Eukaryota</taxon>
        <taxon>Viridiplantae</taxon>
        <taxon>Streptophyta</taxon>
        <taxon>Embryophyta</taxon>
        <taxon>Tracheophyta</taxon>
        <taxon>Spermatophyta</taxon>
        <taxon>Magnoliopsida</taxon>
        <taxon>eudicotyledons</taxon>
        <taxon>Gunneridae</taxon>
        <taxon>Pentapetalae</taxon>
        <taxon>rosids</taxon>
        <taxon>fabids</taxon>
        <taxon>Rosales</taxon>
        <taxon>Moraceae</taxon>
        <taxon>Ficeae</taxon>
        <taxon>Ficus</taxon>
    </lineage>
</organism>
<feature type="transmembrane region" description="Helical" evidence="6">
    <location>
        <begin position="355"/>
        <end position="377"/>
    </location>
</feature>
<comment type="subcellular location">
    <subcellularLocation>
        <location evidence="6">Cell membrane</location>
        <topology evidence="6">Multi-pass membrane protein</topology>
    </subcellularLocation>
    <subcellularLocation>
        <location evidence="1">Membrane</location>
        <topology evidence="1">Multi-pass membrane protein</topology>
    </subcellularLocation>
</comment>
<evidence type="ECO:0000256" key="4">
    <source>
        <dbReference type="ARBA" id="ARBA00022989"/>
    </source>
</evidence>
<evidence type="ECO:0000256" key="6">
    <source>
        <dbReference type="RuleBase" id="RU368066"/>
    </source>
</evidence>
<name>A0AA88A828_FICCA</name>
<dbReference type="AlphaFoldDB" id="A0AA88A828"/>
<feature type="transmembrane region" description="Helical" evidence="6">
    <location>
        <begin position="95"/>
        <end position="117"/>
    </location>
</feature>
<gene>
    <name evidence="7" type="ORF">TIFTF001_008214</name>
</gene>
<evidence type="ECO:0000256" key="1">
    <source>
        <dbReference type="ARBA" id="ARBA00004141"/>
    </source>
</evidence>
<feature type="transmembrane region" description="Helical" evidence="6">
    <location>
        <begin position="138"/>
        <end position="158"/>
    </location>
</feature>
<dbReference type="Proteomes" id="UP001187192">
    <property type="component" value="Unassembled WGS sequence"/>
</dbReference>
<dbReference type="PANTHER" id="PTHR12385:SF84">
    <property type="entry name" value="CHOLINE TRANSPORTER-LIKE PROTEIN"/>
    <property type="match status" value="1"/>
</dbReference>
<sequence>MRRLFGILFLLHLILITALVIFVTVRGLRSGHFHTVKWYPPLLTSTACAAVLSLLWQWLINLSTSKAFKTAFWLSPLLTCAVALFLLTIGSSVSLVVGIAALLCSVVLSLYGCWASPRFEYAIRVLKISSADSPPPKATSLILLSMLVGFLYSCLLVTGVGGARARWDRFAALFITIILLSLAWTMQVMRNTMLASISRVKYMYLGYGIDIDAHVALRDTIRHLMGSVSIGSVLVPVLGIIWGSARAMRLIAGKDQISIIKHFFVMLMFLDIFPILKKVSTLSSLVAGDTDEFMFSCANCYAGVASTLVMYGNRWGFVYVGVYNKGFMQASMDVWNMFRRTELEILIDSDLTGSFCFLSGVAVGAICSLLSGSWALAVHKSYTTELSLYAFFIGYFMSRIAMAWQQACLTAYYVAYAENPQNPRFDSTIPTRIQELQRVQV</sequence>
<dbReference type="PANTHER" id="PTHR12385">
    <property type="entry name" value="CHOLINE TRANSPORTER-LIKE (SLC FAMILY 44)"/>
    <property type="match status" value="1"/>
</dbReference>
<feature type="transmembrane region" description="Helical" evidence="6">
    <location>
        <begin position="224"/>
        <end position="245"/>
    </location>
</feature>
<dbReference type="EMBL" id="BTGU01000009">
    <property type="protein sequence ID" value="GMN38986.1"/>
    <property type="molecule type" value="Genomic_DNA"/>
</dbReference>
<evidence type="ECO:0000313" key="8">
    <source>
        <dbReference type="Proteomes" id="UP001187192"/>
    </source>
</evidence>
<evidence type="ECO:0000313" key="7">
    <source>
        <dbReference type="EMBL" id="GMN38986.1"/>
    </source>
</evidence>
<proteinExistence type="inferred from homology"/>
<evidence type="ECO:0000256" key="2">
    <source>
        <dbReference type="ARBA" id="ARBA00007168"/>
    </source>
</evidence>
<evidence type="ECO:0000256" key="3">
    <source>
        <dbReference type="ARBA" id="ARBA00022692"/>
    </source>
</evidence>
<accession>A0AA88A828</accession>
<dbReference type="InterPro" id="IPR007603">
    <property type="entry name" value="Choline_transptr-like"/>
</dbReference>
<keyword evidence="5 6" id="KW-0472">Membrane</keyword>
<dbReference type="GO" id="GO:0022857">
    <property type="term" value="F:transmembrane transporter activity"/>
    <property type="evidence" value="ECO:0007669"/>
    <property type="project" value="UniProtKB-UniRule"/>
</dbReference>
<protein>
    <recommendedName>
        <fullName evidence="6">Choline transporter-like protein</fullName>
    </recommendedName>
</protein>